<evidence type="ECO:0000313" key="1">
    <source>
        <dbReference type="EMBL" id="MBB6549989.1"/>
    </source>
</evidence>
<organism evidence="1 2">
    <name type="scientific">Nonomuraea rubra</name>
    <dbReference type="NCBI Taxonomy" id="46180"/>
    <lineage>
        <taxon>Bacteria</taxon>
        <taxon>Bacillati</taxon>
        <taxon>Actinomycetota</taxon>
        <taxon>Actinomycetes</taxon>
        <taxon>Streptosporangiales</taxon>
        <taxon>Streptosporangiaceae</taxon>
        <taxon>Nonomuraea</taxon>
    </lineage>
</organism>
<protein>
    <submittedName>
        <fullName evidence="1">Uncharacterized protein</fullName>
    </submittedName>
</protein>
<name>A0A7X0U047_9ACTN</name>
<dbReference type="AlphaFoldDB" id="A0A7X0U047"/>
<proteinExistence type="predicted"/>
<reference evidence="1 2" key="1">
    <citation type="submission" date="2020-08" db="EMBL/GenBank/DDBJ databases">
        <title>Sequencing the genomes of 1000 actinobacteria strains.</title>
        <authorList>
            <person name="Klenk H.-P."/>
        </authorList>
    </citation>
    <scope>NUCLEOTIDE SEQUENCE [LARGE SCALE GENOMIC DNA]</scope>
    <source>
        <strain evidence="1 2">DSM 43768</strain>
    </source>
</reference>
<dbReference type="Proteomes" id="UP000565579">
    <property type="component" value="Unassembled WGS sequence"/>
</dbReference>
<sequence length="108" mass="12193">MTELPVDNPRYTALQQALARVEQHIARLRAALDEPFELFCGDAVWIGPVARRFGEDLGHHRQRLKQQAETVVAELEAEIRRTPPKVSPAVAREEAARLYGGPRMFTGF</sequence>
<comment type="caution">
    <text evidence="1">The sequence shown here is derived from an EMBL/GenBank/DDBJ whole genome shotgun (WGS) entry which is preliminary data.</text>
</comment>
<gene>
    <name evidence="1" type="ORF">HD593_004784</name>
</gene>
<keyword evidence="2" id="KW-1185">Reference proteome</keyword>
<dbReference type="EMBL" id="JACHMI010000001">
    <property type="protein sequence ID" value="MBB6549989.1"/>
    <property type="molecule type" value="Genomic_DNA"/>
</dbReference>
<dbReference type="RefSeq" id="WP_185104334.1">
    <property type="nucleotide sequence ID" value="NZ_JACHMI010000001.1"/>
</dbReference>
<evidence type="ECO:0000313" key="2">
    <source>
        <dbReference type="Proteomes" id="UP000565579"/>
    </source>
</evidence>
<accession>A0A7X0U047</accession>